<name>A0AAN6YPI9_9PEZI</name>
<dbReference type="Gene3D" id="1.20.1720.10">
    <property type="entry name" value="Multidrug resistance protein D"/>
    <property type="match status" value="1"/>
</dbReference>
<evidence type="ECO:0000313" key="7">
    <source>
        <dbReference type="EMBL" id="KAK4220032.1"/>
    </source>
</evidence>
<reference evidence="7" key="1">
    <citation type="journal article" date="2023" name="Mol. Phylogenet. Evol.">
        <title>Genome-scale phylogeny and comparative genomics of the fungal order Sordariales.</title>
        <authorList>
            <person name="Hensen N."/>
            <person name="Bonometti L."/>
            <person name="Westerberg I."/>
            <person name="Brannstrom I.O."/>
            <person name="Guillou S."/>
            <person name="Cros-Aarteil S."/>
            <person name="Calhoun S."/>
            <person name="Haridas S."/>
            <person name="Kuo A."/>
            <person name="Mondo S."/>
            <person name="Pangilinan J."/>
            <person name="Riley R."/>
            <person name="LaButti K."/>
            <person name="Andreopoulos B."/>
            <person name="Lipzen A."/>
            <person name="Chen C."/>
            <person name="Yan M."/>
            <person name="Daum C."/>
            <person name="Ng V."/>
            <person name="Clum A."/>
            <person name="Steindorff A."/>
            <person name="Ohm R.A."/>
            <person name="Martin F."/>
            <person name="Silar P."/>
            <person name="Natvig D.O."/>
            <person name="Lalanne C."/>
            <person name="Gautier V."/>
            <person name="Ament-Velasquez S.L."/>
            <person name="Kruys A."/>
            <person name="Hutchinson M.I."/>
            <person name="Powell A.J."/>
            <person name="Barry K."/>
            <person name="Miller A.N."/>
            <person name="Grigoriev I.V."/>
            <person name="Debuchy R."/>
            <person name="Gladieux P."/>
            <person name="Hiltunen Thoren M."/>
            <person name="Johannesson H."/>
        </authorList>
    </citation>
    <scope>NUCLEOTIDE SEQUENCE</scope>
    <source>
        <strain evidence="7">PSN293</strain>
    </source>
</reference>
<keyword evidence="2 5" id="KW-0812">Transmembrane</keyword>
<evidence type="ECO:0000313" key="8">
    <source>
        <dbReference type="Proteomes" id="UP001301769"/>
    </source>
</evidence>
<organism evidence="7 8">
    <name type="scientific">Rhypophila decipiens</name>
    <dbReference type="NCBI Taxonomy" id="261697"/>
    <lineage>
        <taxon>Eukaryota</taxon>
        <taxon>Fungi</taxon>
        <taxon>Dikarya</taxon>
        <taxon>Ascomycota</taxon>
        <taxon>Pezizomycotina</taxon>
        <taxon>Sordariomycetes</taxon>
        <taxon>Sordariomycetidae</taxon>
        <taxon>Sordariales</taxon>
        <taxon>Naviculisporaceae</taxon>
        <taxon>Rhypophila</taxon>
    </lineage>
</organism>
<comment type="caution">
    <text evidence="7">The sequence shown here is derived from an EMBL/GenBank/DDBJ whole genome shotgun (WGS) entry which is preliminary data.</text>
</comment>
<feature type="transmembrane region" description="Helical" evidence="5">
    <location>
        <begin position="343"/>
        <end position="366"/>
    </location>
</feature>
<feature type="transmembrane region" description="Helical" evidence="5">
    <location>
        <begin position="150"/>
        <end position="170"/>
    </location>
</feature>
<feature type="transmembrane region" description="Helical" evidence="5">
    <location>
        <begin position="39"/>
        <end position="56"/>
    </location>
</feature>
<evidence type="ECO:0000256" key="1">
    <source>
        <dbReference type="ARBA" id="ARBA00004141"/>
    </source>
</evidence>
<keyword evidence="3 5" id="KW-1133">Transmembrane helix</keyword>
<dbReference type="GO" id="GO:0022857">
    <property type="term" value="F:transmembrane transporter activity"/>
    <property type="evidence" value="ECO:0007669"/>
    <property type="project" value="InterPro"/>
</dbReference>
<feature type="transmembrane region" description="Helical" evidence="5">
    <location>
        <begin position="249"/>
        <end position="272"/>
    </location>
</feature>
<protein>
    <submittedName>
        <fullName evidence="7">Major facilitator superfamily domain-containing protein</fullName>
    </submittedName>
</protein>
<dbReference type="Pfam" id="PF07690">
    <property type="entry name" value="MFS_1"/>
    <property type="match status" value="1"/>
</dbReference>
<feature type="domain" description="Major facilitator superfamily (MFS) profile" evidence="6">
    <location>
        <begin position="1"/>
        <end position="395"/>
    </location>
</feature>
<dbReference type="PANTHER" id="PTHR23501:SF59">
    <property type="entry name" value="MAJOR FACILITATOR SUPERFAMILY (MFS) PROFILE DOMAIN-CONTAINING PROTEIN-RELATED"/>
    <property type="match status" value="1"/>
</dbReference>
<dbReference type="GO" id="GO:0005886">
    <property type="term" value="C:plasma membrane"/>
    <property type="evidence" value="ECO:0007669"/>
    <property type="project" value="TreeGrafter"/>
</dbReference>
<evidence type="ECO:0000259" key="6">
    <source>
        <dbReference type="PROSITE" id="PS50850"/>
    </source>
</evidence>
<reference evidence="7" key="2">
    <citation type="submission" date="2023-05" db="EMBL/GenBank/DDBJ databases">
        <authorList>
            <consortium name="Lawrence Berkeley National Laboratory"/>
            <person name="Steindorff A."/>
            <person name="Hensen N."/>
            <person name="Bonometti L."/>
            <person name="Westerberg I."/>
            <person name="Brannstrom I.O."/>
            <person name="Guillou S."/>
            <person name="Cros-Aarteil S."/>
            <person name="Calhoun S."/>
            <person name="Haridas S."/>
            <person name="Kuo A."/>
            <person name="Mondo S."/>
            <person name="Pangilinan J."/>
            <person name="Riley R."/>
            <person name="Labutti K."/>
            <person name="Andreopoulos B."/>
            <person name="Lipzen A."/>
            <person name="Chen C."/>
            <person name="Yanf M."/>
            <person name="Daum C."/>
            <person name="Ng V."/>
            <person name="Clum A."/>
            <person name="Ohm R."/>
            <person name="Martin F."/>
            <person name="Silar P."/>
            <person name="Natvig D."/>
            <person name="Lalanne C."/>
            <person name="Gautier V."/>
            <person name="Ament-Velasquez S.L."/>
            <person name="Kruys A."/>
            <person name="Hutchinson M.I."/>
            <person name="Powell A.J."/>
            <person name="Barry K."/>
            <person name="Miller A.N."/>
            <person name="Grigoriev I.V."/>
            <person name="Debuchy R."/>
            <person name="Gladieux P."/>
            <person name="Thoren M.H."/>
            <person name="Johannesson H."/>
        </authorList>
    </citation>
    <scope>NUCLEOTIDE SEQUENCE</scope>
    <source>
        <strain evidence="7">PSN293</strain>
    </source>
</reference>
<gene>
    <name evidence="7" type="ORF">QBC37DRAFT_302984</name>
</gene>
<dbReference type="InterPro" id="IPR011701">
    <property type="entry name" value="MFS"/>
</dbReference>
<evidence type="ECO:0000256" key="5">
    <source>
        <dbReference type="SAM" id="Phobius"/>
    </source>
</evidence>
<feature type="transmembrane region" description="Helical" evidence="5">
    <location>
        <begin position="107"/>
        <end position="129"/>
    </location>
</feature>
<dbReference type="InterPro" id="IPR020846">
    <property type="entry name" value="MFS_dom"/>
</dbReference>
<keyword evidence="4 5" id="KW-0472">Membrane</keyword>
<dbReference type="PANTHER" id="PTHR23501">
    <property type="entry name" value="MAJOR FACILITATOR SUPERFAMILY"/>
    <property type="match status" value="1"/>
</dbReference>
<dbReference type="Gene3D" id="1.20.1250.20">
    <property type="entry name" value="MFS general substrate transporter like domains"/>
    <property type="match status" value="1"/>
</dbReference>
<dbReference type="Proteomes" id="UP001301769">
    <property type="component" value="Unassembled WGS sequence"/>
</dbReference>
<dbReference type="EMBL" id="MU858046">
    <property type="protein sequence ID" value="KAK4220032.1"/>
    <property type="molecule type" value="Genomic_DNA"/>
</dbReference>
<feature type="transmembrane region" description="Helical" evidence="5">
    <location>
        <begin position="176"/>
        <end position="195"/>
    </location>
</feature>
<feature type="transmembrane region" description="Helical" evidence="5">
    <location>
        <begin position="410"/>
        <end position="431"/>
    </location>
</feature>
<feature type="transmembrane region" description="Helical" evidence="5">
    <location>
        <begin position="279"/>
        <end position="300"/>
    </location>
</feature>
<dbReference type="SUPFAM" id="SSF103473">
    <property type="entry name" value="MFS general substrate transporter"/>
    <property type="match status" value="1"/>
</dbReference>
<feature type="transmembrane region" description="Helical" evidence="5">
    <location>
        <begin position="306"/>
        <end position="331"/>
    </location>
</feature>
<evidence type="ECO:0000256" key="2">
    <source>
        <dbReference type="ARBA" id="ARBA00022692"/>
    </source>
</evidence>
<comment type="subcellular location">
    <subcellularLocation>
        <location evidence="1">Membrane</location>
        <topology evidence="1">Multi-pass membrane protein</topology>
    </subcellularLocation>
</comment>
<proteinExistence type="predicted"/>
<accession>A0AAN6YPI9</accession>
<keyword evidence="8" id="KW-1185">Reference proteome</keyword>
<dbReference type="InterPro" id="IPR036259">
    <property type="entry name" value="MFS_trans_sf"/>
</dbReference>
<feature type="transmembrane region" description="Helical" evidence="5">
    <location>
        <begin position="68"/>
        <end position="87"/>
    </location>
</feature>
<evidence type="ECO:0000256" key="4">
    <source>
        <dbReference type="ARBA" id="ARBA00023136"/>
    </source>
</evidence>
<dbReference type="PROSITE" id="PS50850">
    <property type="entry name" value="MFS"/>
    <property type="match status" value="1"/>
</dbReference>
<dbReference type="AlphaFoldDB" id="A0AAN6YPI9"/>
<sequence>MKASKTAVFSLGTVFSLSATVFQQPVAELSHVLGRKPAFLFVLAMFFAGSVVAAMAKDMITLLVGRAMQGFACGGSVLAAIILTDLIELKDRATWLAYQNGIQALGLTWLFWINLPAIVVSAVGLGLLLGFDRPNETYWESMAKVDWIGMLIFIPSAVAVLVPFAMAGIIFQWASLSAFVPLVLGIFGLTCLGVHQKYIAKRPMFRARLFTKPVTVYSFIGQAVFGICLNMIFYYLVVYWSGVRGYDEIITGLCLLPETITIPLAAVVCGLVMRRTDRIRVAMLVGWPLTTLSIGLLWYMDAQTPLGVLLLINGLVGLGAGIIVSAMNVTLLASTKKADNGHAIAMGIMFKSTGMSLGVAIGTAVFTARMDSLLDAGADTELVAESFMRMLHGVKDDPAVQEIIVSTLRILWLICCGLALVAGVLCVSCRYPGFHDNDEHLPEHTQRLEGVGPGGKQQQ</sequence>
<evidence type="ECO:0000256" key="3">
    <source>
        <dbReference type="ARBA" id="ARBA00022989"/>
    </source>
</evidence>
<feature type="transmembrane region" description="Helical" evidence="5">
    <location>
        <begin position="216"/>
        <end position="237"/>
    </location>
</feature>